<name>A0ABS2TJ86_9ACTN</name>
<accession>A0ABS2TJ86</accession>
<dbReference type="SUPFAM" id="SSF51735">
    <property type="entry name" value="NAD(P)-binding Rossmann-fold domains"/>
    <property type="match status" value="1"/>
</dbReference>
<evidence type="ECO:0000313" key="2">
    <source>
        <dbReference type="EMBL" id="MBM9503400.1"/>
    </source>
</evidence>
<dbReference type="PANTHER" id="PTHR43355:SF2">
    <property type="entry name" value="FLAVIN REDUCTASE (NADPH)"/>
    <property type="match status" value="1"/>
</dbReference>
<feature type="domain" description="NAD(P)-binding" evidence="1">
    <location>
        <begin position="7"/>
        <end position="196"/>
    </location>
</feature>
<dbReference type="InterPro" id="IPR036291">
    <property type="entry name" value="NAD(P)-bd_dom_sf"/>
</dbReference>
<evidence type="ECO:0000259" key="1">
    <source>
        <dbReference type="Pfam" id="PF13460"/>
    </source>
</evidence>
<comment type="caution">
    <text evidence="2">The sequence shown here is derived from an EMBL/GenBank/DDBJ whole genome shotgun (WGS) entry which is preliminary data.</text>
</comment>
<dbReference type="Proteomes" id="UP000749040">
    <property type="component" value="Unassembled WGS sequence"/>
</dbReference>
<dbReference type="EMBL" id="JADKYB010000001">
    <property type="protein sequence ID" value="MBM9503400.1"/>
    <property type="molecule type" value="Genomic_DNA"/>
</dbReference>
<dbReference type="InterPro" id="IPR016040">
    <property type="entry name" value="NAD(P)-bd_dom"/>
</dbReference>
<dbReference type="RefSeq" id="WP_205355248.1">
    <property type="nucleotide sequence ID" value="NZ_JADKYB010000001.1"/>
</dbReference>
<keyword evidence="3" id="KW-1185">Reference proteome</keyword>
<sequence>MRIVVFGANGLTGRQIVAQALAAGHEVTAFVRSPAKAPAPHPLLTVAIGEVTDDQDAVTMAISGQDVVVSALGGERTITGLIKPTVIREATPVIVRAMEEAGVDRVVFLSAYGVGETADRAPLPLRTLYKVFLGPAFADKVVGERVLRTSGLDWTLVYPATLTNGPRTHRYRTGEHLDLGTLAKVSRADVAEFILREAVERAYLHKIVVVAE</sequence>
<reference evidence="2 3" key="1">
    <citation type="submission" date="2021-01" db="EMBL/GenBank/DDBJ databases">
        <title>Streptomyces acididurans sp. nov., isolated from a peat swamp forest soil.</title>
        <authorList>
            <person name="Chantavorakit T."/>
            <person name="Duangmal K."/>
        </authorList>
    </citation>
    <scope>NUCLEOTIDE SEQUENCE [LARGE SCALE GENOMIC DNA]</scope>
    <source>
        <strain evidence="2 3">KK5PA1</strain>
    </source>
</reference>
<organism evidence="2 3">
    <name type="scientific">Actinacidiphila acididurans</name>
    <dbReference type="NCBI Taxonomy" id="2784346"/>
    <lineage>
        <taxon>Bacteria</taxon>
        <taxon>Bacillati</taxon>
        <taxon>Actinomycetota</taxon>
        <taxon>Actinomycetes</taxon>
        <taxon>Kitasatosporales</taxon>
        <taxon>Streptomycetaceae</taxon>
        <taxon>Actinacidiphila</taxon>
    </lineage>
</organism>
<proteinExistence type="predicted"/>
<dbReference type="PANTHER" id="PTHR43355">
    <property type="entry name" value="FLAVIN REDUCTASE (NADPH)"/>
    <property type="match status" value="1"/>
</dbReference>
<dbReference type="Gene3D" id="3.40.50.720">
    <property type="entry name" value="NAD(P)-binding Rossmann-like Domain"/>
    <property type="match status" value="1"/>
</dbReference>
<protein>
    <submittedName>
        <fullName evidence="2">NAD(P)H-binding protein</fullName>
    </submittedName>
</protein>
<gene>
    <name evidence="2" type="ORF">ITX44_02420</name>
</gene>
<dbReference type="InterPro" id="IPR051606">
    <property type="entry name" value="Polyketide_Oxido-like"/>
</dbReference>
<evidence type="ECO:0000313" key="3">
    <source>
        <dbReference type="Proteomes" id="UP000749040"/>
    </source>
</evidence>
<dbReference type="Pfam" id="PF13460">
    <property type="entry name" value="NAD_binding_10"/>
    <property type="match status" value="1"/>
</dbReference>